<dbReference type="AlphaFoldDB" id="A0A9W4H370"/>
<keyword evidence="3" id="KW-1185">Reference proteome</keyword>
<name>A0A9W4H370_9ACTN</name>
<dbReference type="Proteomes" id="UP001153328">
    <property type="component" value="Unassembled WGS sequence"/>
</dbReference>
<feature type="compositionally biased region" description="Low complexity" evidence="1">
    <location>
        <begin position="26"/>
        <end position="35"/>
    </location>
</feature>
<feature type="region of interest" description="Disordered" evidence="1">
    <location>
        <begin position="1"/>
        <end position="80"/>
    </location>
</feature>
<feature type="compositionally biased region" description="Basic residues" evidence="1">
    <location>
        <begin position="50"/>
        <end position="65"/>
    </location>
</feature>
<evidence type="ECO:0000256" key="1">
    <source>
        <dbReference type="SAM" id="MobiDB-lite"/>
    </source>
</evidence>
<proteinExistence type="predicted"/>
<protein>
    <submittedName>
        <fullName evidence="2">Uncharacterized protein</fullName>
    </submittedName>
</protein>
<sequence>MELPADGRAHRPRPAGVRRPARRPPGRGVPAVRAARTPHRLARRGAAGGRRLRRAARQRTGHRRPVPAGLALGPVRPDGVRCDGSGRDPAAHLRHHARTGRGLAAAGTAVHGRARPAVPRRPARRARAGAAVVHRTRGPGRSAPQDVLGVERGTGVIAGVC</sequence>
<reference evidence="2" key="1">
    <citation type="submission" date="2021-06" db="EMBL/GenBank/DDBJ databases">
        <authorList>
            <person name="Arsene-Ploetze F."/>
        </authorList>
    </citation>
    <scope>NUCLEOTIDE SEQUENCE</scope>
    <source>
        <strain evidence="2">SBRY1</strain>
    </source>
</reference>
<organism evidence="2 3">
    <name type="scientific">Actinacidiphila bryophytorum</name>
    <dbReference type="NCBI Taxonomy" id="1436133"/>
    <lineage>
        <taxon>Bacteria</taxon>
        <taxon>Bacillati</taxon>
        <taxon>Actinomycetota</taxon>
        <taxon>Actinomycetes</taxon>
        <taxon>Kitasatosporales</taxon>
        <taxon>Streptomycetaceae</taxon>
        <taxon>Actinacidiphila</taxon>
    </lineage>
</organism>
<accession>A0A9W4H370</accession>
<dbReference type="EMBL" id="CAJVAX010000018">
    <property type="protein sequence ID" value="CAG7646987.1"/>
    <property type="molecule type" value="Genomic_DNA"/>
</dbReference>
<comment type="caution">
    <text evidence="2">The sequence shown here is derived from an EMBL/GenBank/DDBJ whole genome shotgun (WGS) entry which is preliminary data.</text>
</comment>
<gene>
    <name evidence="2" type="ORF">SBRY_40547</name>
</gene>
<evidence type="ECO:0000313" key="3">
    <source>
        <dbReference type="Proteomes" id="UP001153328"/>
    </source>
</evidence>
<evidence type="ECO:0000313" key="2">
    <source>
        <dbReference type="EMBL" id="CAG7646987.1"/>
    </source>
</evidence>